<evidence type="ECO:0000259" key="1">
    <source>
        <dbReference type="PROSITE" id="PS51725"/>
    </source>
</evidence>
<dbReference type="PANTHER" id="PTHR33336">
    <property type="entry name" value="QUINOL MONOOXYGENASE YGIN-RELATED"/>
    <property type="match status" value="1"/>
</dbReference>
<dbReference type="GO" id="GO:0004497">
    <property type="term" value="F:monooxygenase activity"/>
    <property type="evidence" value="ECO:0007669"/>
    <property type="project" value="UniProtKB-KW"/>
</dbReference>
<keyword evidence="2" id="KW-0503">Monooxygenase</keyword>
<dbReference type="InterPro" id="IPR011008">
    <property type="entry name" value="Dimeric_a/b-barrel"/>
</dbReference>
<proteinExistence type="predicted"/>
<name>A0A1M7YEK8_9BACT</name>
<dbReference type="RefSeq" id="WP_073615166.1">
    <property type="nucleotide sequence ID" value="NZ_FRFE01000021.1"/>
</dbReference>
<dbReference type="Proteomes" id="UP000184603">
    <property type="component" value="Unassembled WGS sequence"/>
</dbReference>
<evidence type="ECO:0000313" key="2">
    <source>
        <dbReference type="EMBL" id="SHO50938.1"/>
    </source>
</evidence>
<sequence>MIHVIAAIHVREGRMADFLEIFKANVPLVLQEKGCREYVPTIDMGSGFAAQKLDGNVVTVIEKWDSLEDLQAHMKVAHMVSYHEKTRDIVENVNLKVLTAA</sequence>
<dbReference type="SUPFAM" id="SSF54909">
    <property type="entry name" value="Dimeric alpha+beta barrel"/>
    <property type="match status" value="1"/>
</dbReference>
<dbReference type="PANTHER" id="PTHR33336:SF3">
    <property type="entry name" value="ABM DOMAIN-CONTAINING PROTEIN"/>
    <property type="match status" value="1"/>
</dbReference>
<organism evidence="2 3">
    <name type="scientific">Desulfopila aestuarii DSM 18488</name>
    <dbReference type="NCBI Taxonomy" id="1121416"/>
    <lineage>
        <taxon>Bacteria</taxon>
        <taxon>Pseudomonadati</taxon>
        <taxon>Thermodesulfobacteriota</taxon>
        <taxon>Desulfobulbia</taxon>
        <taxon>Desulfobulbales</taxon>
        <taxon>Desulfocapsaceae</taxon>
        <taxon>Desulfopila</taxon>
    </lineage>
</organism>
<keyword evidence="2" id="KW-0560">Oxidoreductase</keyword>
<keyword evidence="3" id="KW-1185">Reference proteome</keyword>
<dbReference type="EMBL" id="FRFE01000021">
    <property type="protein sequence ID" value="SHO50938.1"/>
    <property type="molecule type" value="Genomic_DNA"/>
</dbReference>
<reference evidence="2 3" key="1">
    <citation type="submission" date="2016-12" db="EMBL/GenBank/DDBJ databases">
        <authorList>
            <person name="Song W.-J."/>
            <person name="Kurnit D.M."/>
        </authorList>
    </citation>
    <scope>NUCLEOTIDE SEQUENCE [LARGE SCALE GENOMIC DNA]</scope>
    <source>
        <strain evidence="2 3">DSM 18488</strain>
    </source>
</reference>
<accession>A0A1M7YEK8</accession>
<dbReference type="STRING" id="1121416.SAMN02745220_03716"/>
<evidence type="ECO:0000313" key="3">
    <source>
        <dbReference type="Proteomes" id="UP000184603"/>
    </source>
</evidence>
<dbReference type="InterPro" id="IPR050744">
    <property type="entry name" value="AI-2_Isomerase_LsrG"/>
</dbReference>
<dbReference type="OrthoDB" id="9812192at2"/>
<dbReference type="PROSITE" id="PS51725">
    <property type="entry name" value="ABM"/>
    <property type="match status" value="1"/>
</dbReference>
<dbReference type="Pfam" id="PF03992">
    <property type="entry name" value="ABM"/>
    <property type="match status" value="1"/>
</dbReference>
<feature type="domain" description="ABM" evidence="1">
    <location>
        <begin position="2"/>
        <end position="98"/>
    </location>
</feature>
<dbReference type="InterPro" id="IPR007138">
    <property type="entry name" value="ABM_dom"/>
</dbReference>
<protein>
    <submittedName>
        <fullName evidence="2">Quinol monooxygenase YgiN</fullName>
    </submittedName>
</protein>
<dbReference type="GO" id="GO:0005829">
    <property type="term" value="C:cytosol"/>
    <property type="evidence" value="ECO:0007669"/>
    <property type="project" value="TreeGrafter"/>
</dbReference>
<gene>
    <name evidence="2" type="ORF">SAMN02745220_03716</name>
</gene>
<dbReference type="AlphaFoldDB" id="A0A1M7YEK8"/>
<dbReference type="Gene3D" id="3.30.70.100">
    <property type="match status" value="1"/>
</dbReference>